<dbReference type="EnsemblMetazoa" id="SMAR000337-RA">
    <property type="protein sequence ID" value="SMAR000337-PA"/>
    <property type="gene ID" value="SMAR000337"/>
</dbReference>
<sequence>MQPDCTSANLGFPLIKRLFQWHSELFQGSCRFVVGAFRHNLVQVMSNEQGKVNVLFTALLTKSAEFAYLASVPNNANSADFVKMFQDEARPETGHEPGVGVYQIPCKTCDILWGSHNFDQGVDLIGSTHYDSLICKSANLLISILAS</sequence>
<accession>T1IHM0</accession>
<reference evidence="2" key="1">
    <citation type="submission" date="2011-05" db="EMBL/GenBank/DDBJ databases">
        <authorList>
            <person name="Richards S.R."/>
            <person name="Qu J."/>
            <person name="Jiang H."/>
            <person name="Jhangiani S.N."/>
            <person name="Agravi P."/>
            <person name="Goodspeed R."/>
            <person name="Gross S."/>
            <person name="Mandapat C."/>
            <person name="Jackson L."/>
            <person name="Mathew T."/>
            <person name="Pu L."/>
            <person name="Thornton R."/>
            <person name="Saada N."/>
            <person name="Wilczek-Boney K.B."/>
            <person name="Lee S."/>
            <person name="Kovar C."/>
            <person name="Wu Y."/>
            <person name="Scherer S.E."/>
            <person name="Worley K.C."/>
            <person name="Muzny D.M."/>
            <person name="Gibbs R."/>
        </authorList>
    </citation>
    <scope>NUCLEOTIDE SEQUENCE</scope>
    <source>
        <strain evidence="2">Brora</strain>
    </source>
</reference>
<evidence type="ECO:0000313" key="1">
    <source>
        <dbReference type="EnsemblMetazoa" id="SMAR000337-PA"/>
    </source>
</evidence>
<evidence type="ECO:0000313" key="2">
    <source>
        <dbReference type="Proteomes" id="UP000014500"/>
    </source>
</evidence>
<organism evidence="1 2">
    <name type="scientific">Strigamia maritima</name>
    <name type="common">European centipede</name>
    <name type="synonym">Geophilus maritimus</name>
    <dbReference type="NCBI Taxonomy" id="126957"/>
    <lineage>
        <taxon>Eukaryota</taxon>
        <taxon>Metazoa</taxon>
        <taxon>Ecdysozoa</taxon>
        <taxon>Arthropoda</taxon>
        <taxon>Myriapoda</taxon>
        <taxon>Chilopoda</taxon>
        <taxon>Pleurostigmophora</taxon>
        <taxon>Geophilomorpha</taxon>
        <taxon>Linotaeniidae</taxon>
        <taxon>Strigamia</taxon>
    </lineage>
</organism>
<protein>
    <submittedName>
        <fullName evidence="1">Uncharacterized protein</fullName>
    </submittedName>
</protein>
<dbReference type="AlphaFoldDB" id="T1IHM0"/>
<reference evidence="1" key="2">
    <citation type="submission" date="2015-02" db="UniProtKB">
        <authorList>
            <consortium name="EnsemblMetazoa"/>
        </authorList>
    </citation>
    <scope>IDENTIFICATION</scope>
</reference>
<proteinExistence type="predicted"/>
<keyword evidence="2" id="KW-1185">Reference proteome</keyword>
<dbReference type="HOGENOM" id="CLU_1770390_0_0_1"/>
<dbReference type="Proteomes" id="UP000014500">
    <property type="component" value="Unassembled WGS sequence"/>
</dbReference>
<name>T1IHM0_STRMM</name>
<dbReference type="EMBL" id="JH429935">
    <property type="status" value="NOT_ANNOTATED_CDS"/>
    <property type="molecule type" value="Genomic_DNA"/>
</dbReference>